<comment type="subcellular location">
    <subcellularLocation>
        <location evidence="1">Membrane</location>
        <topology evidence="1">Multi-pass membrane protein</topology>
    </subcellularLocation>
</comment>
<accession>A0A2P6VHE6</accession>
<dbReference type="AlphaFoldDB" id="A0A2P6VHE6"/>
<dbReference type="InterPro" id="IPR018369">
    <property type="entry name" value="Chaprnonin_Cpn10_CS"/>
</dbReference>
<feature type="transmembrane region" description="Helical" evidence="11">
    <location>
        <begin position="747"/>
        <end position="768"/>
    </location>
</feature>
<dbReference type="OrthoDB" id="648861at2759"/>
<evidence type="ECO:0000256" key="10">
    <source>
        <dbReference type="ARBA" id="ARBA00079398"/>
    </source>
</evidence>
<evidence type="ECO:0000313" key="13">
    <source>
        <dbReference type="Proteomes" id="UP000239649"/>
    </source>
</evidence>
<feature type="transmembrane region" description="Helical" evidence="11">
    <location>
        <begin position="634"/>
        <end position="658"/>
    </location>
</feature>
<dbReference type="PRINTS" id="PR00297">
    <property type="entry name" value="CHAPERONIN10"/>
</dbReference>
<gene>
    <name evidence="12" type="ORF">C2E20_3552</name>
</gene>
<dbReference type="Gene3D" id="2.30.33.40">
    <property type="entry name" value="GroES chaperonin"/>
    <property type="match status" value="2"/>
</dbReference>
<dbReference type="SUPFAM" id="SSF50129">
    <property type="entry name" value="GroES-like"/>
    <property type="match status" value="2"/>
</dbReference>
<dbReference type="Pfam" id="PF00166">
    <property type="entry name" value="Cpn10"/>
    <property type="match status" value="2"/>
</dbReference>
<dbReference type="GO" id="GO:0005524">
    <property type="term" value="F:ATP binding"/>
    <property type="evidence" value="ECO:0007669"/>
    <property type="project" value="InterPro"/>
</dbReference>
<dbReference type="InterPro" id="IPR009716">
    <property type="entry name" value="Ferroportin-1"/>
</dbReference>
<protein>
    <recommendedName>
        <fullName evidence="9">20 kDa chaperonin, chloroplastic</fullName>
    </recommendedName>
    <alternativeName>
        <fullName evidence="8">Chaperonin 10</fullName>
    </alternativeName>
    <alternativeName>
        <fullName evidence="10">Protein Cpn21</fullName>
    </alternativeName>
</protein>
<dbReference type="InterPro" id="IPR011032">
    <property type="entry name" value="GroES-like_sf"/>
</dbReference>
<keyword evidence="5 11" id="KW-1133">Transmembrane helix</keyword>
<evidence type="ECO:0000256" key="7">
    <source>
        <dbReference type="ARBA" id="ARBA00023186"/>
    </source>
</evidence>
<sequence length="855" mass="88980">MQSLARPQRAVCPASARPAARRGLRVQASSAVVLPDNITKVMPKGDLVLAKVAEAEEKTSGGILLPGAAQTRRTSGDVVAVGDGQVGTKQHKFTLTGGETVLYSKFGIGATEIEVGGQVHILIREDDLIGIMPRSNATAAEIPELEPLGDRILIKVQESADVTLGGVILPDSAKERPLSGTVVRVGPGRMGDEGERKSPKVKEGDRVIYFKYAGDAMETPSGDRYCCCCLVERTWRFGLPLVLAFIPGGFQAIAILGFVAPLACTLAGPAVGRLLDSVYRPLGLGAMLLLQDACILLSCVALAAAAVGGAPLAASPLFGVLVALAMLEKLSSISSELAIERDWVKEGDRVIYFKYAGDAMETPSGDRYCCCCLVERTWRFGLPLVLAFIPGGFQAIAILGFVAPLACTLAGPAVGRLLDSVYRPLGLGAMLLLQDACILLSCVALAAAAVGGAPLAASPLFGVLVALAMLEKLSSISSELAIERDWVTQLAGKQNAVALARSNANLRRTDLVCELVGALVFGYVYSRGGLTASMAFTAVLAAGAAPMQLFFMRRIAQLAPSAMLHGRAEPGAQWAALPSWRGFLENARLRRVHAAEKAARAAPLVARVCTQLAHSLDGWRSYFRLSILPSSLTFVLLFFNVVLSPGGLITAFLTLWGFDGNAMAVFRGGCATCGFLGTLLGKRLIARLGLLRAGGTALAIHAVLLGLATALFASYLSAPPELGPAGGLALAGVAAAGAAGWPRLGGVPLPVVAFAVLVVMSRMGVWCFDMCNSQLFQQTVAPREIASASSAEMALCSFSEVIALGIAAAAADPSAFPVLVYGSFGAILAANLVFRVWAARAQPAVDSAIANAAAA</sequence>
<name>A0A2P6VHE6_9CHLO</name>
<evidence type="ECO:0000256" key="6">
    <source>
        <dbReference type="ARBA" id="ARBA00023136"/>
    </source>
</evidence>
<dbReference type="GO" id="GO:0005381">
    <property type="term" value="F:iron ion transmembrane transporter activity"/>
    <property type="evidence" value="ECO:0007669"/>
    <property type="project" value="InterPro"/>
</dbReference>
<evidence type="ECO:0000256" key="5">
    <source>
        <dbReference type="ARBA" id="ARBA00022989"/>
    </source>
</evidence>
<comment type="caution">
    <text evidence="12">The sequence shown here is derived from an EMBL/GenBank/DDBJ whole genome shotgun (WGS) entry which is preliminary data.</text>
</comment>
<dbReference type="GO" id="GO:0044183">
    <property type="term" value="F:protein folding chaperone"/>
    <property type="evidence" value="ECO:0007669"/>
    <property type="project" value="InterPro"/>
</dbReference>
<evidence type="ECO:0000256" key="2">
    <source>
        <dbReference type="ARBA" id="ARBA00006975"/>
    </source>
</evidence>
<dbReference type="EMBL" id="LHPF02000007">
    <property type="protein sequence ID" value="PSC73509.1"/>
    <property type="molecule type" value="Genomic_DNA"/>
</dbReference>
<dbReference type="PANTHER" id="PTHR11660:SF53">
    <property type="entry name" value="SOLUTE CARRIER FAMILY 40 MEMBER 3, CHLOROPLASTIC"/>
    <property type="match status" value="1"/>
</dbReference>
<dbReference type="FunFam" id="2.30.33.40:FF:000001">
    <property type="entry name" value="10 kDa chaperonin"/>
    <property type="match status" value="1"/>
</dbReference>
<evidence type="ECO:0000256" key="1">
    <source>
        <dbReference type="ARBA" id="ARBA00004141"/>
    </source>
</evidence>
<keyword evidence="13" id="KW-1185">Reference proteome</keyword>
<evidence type="ECO:0000313" key="12">
    <source>
        <dbReference type="EMBL" id="PSC73509.1"/>
    </source>
</evidence>
<dbReference type="STRING" id="554055.A0A2P6VHE6"/>
<dbReference type="Proteomes" id="UP000239649">
    <property type="component" value="Unassembled WGS sequence"/>
</dbReference>
<organism evidence="12 13">
    <name type="scientific">Micractinium conductrix</name>
    <dbReference type="NCBI Taxonomy" id="554055"/>
    <lineage>
        <taxon>Eukaryota</taxon>
        <taxon>Viridiplantae</taxon>
        <taxon>Chlorophyta</taxon>
        <taxon>core chlorophytes</taxon>
        <taxon>Trebouxiophyceae</taxon>
        <taxon>Chlorellales</taxon>
        <taxon>Chlorellaceae</taxon>
        <taxon>Chlorella clade</taxon>
        <taxon>Micractinium</taxon>
    </lineage>
</organism>
<dbReference type="Pfam" id="PF06963">
    <property type="entry name" value="FPN1"/>
    <property type="match status" value="1"/>
</dbReference>
<dbReference type="InterPro" id="IPR037124">
    <property type="entry name" value="Chaperonin_GroES_sf"/>
</dbReference>
<feature type="transmembrane region" description="Helical" evidence="11">
    <location>
        <begin position="664"/>
        <end position="685"/>
    </location>
</feature>
<dbReference type="PANTHER" id="PTHR11660">
    <property type="entry name" value="SOLUTE CARRIER FAMILY 40 MEMBER"/>
    <property type="match status" value="1"/>
</dbReference>
<reference evidence="12 13" key="1">
    <citation type="journal article" date="2018" name="Plant J.">
        <title>Genome sequences of Chlorella sorokiniana UTEX 1602 and Micractinium conductrix SAG 241.80: implications to maltose excretion by a green alga.</title>
        <authorList>
            <person name="Arriola M.B."/>
            <person name="Velmurugan N."/>
            <person name="Zhang Y."/>
            <person name="Plunkett M.H."/>
            <person name="Hondzo H."/>
            <person name="Barney B.M."/>
        </authorList>
    </citation>
    <scope>NUCLEOTIDE SEQUENCE [LARGE SCALE GENOMIC DNA]</scope>
    <source>
        <strain evidence="12 13">SAG 241.80</strain>
    </source>
</reference>
<comment type="similarity">
    <text evidence="2">Belongs to the GroES chaperonin family.</text>
</comment>
<evidence type="ECO:0000256" key="11">
    <source>
        <dbReference type="SAM" id="Phobius"/>
    </source>
</evidence>
<feature type="transmembrane region" description="Helical" evidence="11">
    <location>
        <begin position="384"/>
        <end position="413"/>
    </location>
</feature>
<proteinExistence type="inferred from homology"/>
<feature type="transmembrane region" description="Helical" evidence="11">
    <location>
        <begin position="532"/>
        <end position="551"/>
    </location>
</feature>
<evidence type="ECO:0000256" key="3">
    <source>
        <dbReference type="ARBA" id="ARBA00022448"/>
    </source>
</evidence>
<keyword evidence="7" id="KW-0143">Chaperone</keyword>
<feature type="transmembrane region" description="Helical" evidence="11">
    <location>
        <begin position="453"/>
        <end position="470"/>
    </location>
</feature>
<feature type="transmembrane region" description="Helical" evidence="11">
    <location>
        <begin position="241"/>
        <end position="262"/>
    </location>
</feature>
<feature type="transmembrane region" description="Helical" evidence="11">
    <location>
        <begin position="425"/>
        <end position="447"/>
    </location>
</feature>
<keyword evidence="6 11" id="KW-0472">Membrane</keyword>
<evidence type="ECO:0000256" key="9">
    <source>
        <dbReference type="ARBA" id="ARBA00073031"/>
    </source>
</evidence>
<evidence type="ECO:0000256" key="8">
    <source>
        <dbReference type="ARBA" id="ARBA00031971"/>
    </source>
</evidence>
<dbReference type="SMART" id="SM00883">
    <property type="entry name" value="Cpn10"/>
    <property type="match status" value="2"/>
</dbReference>
<keyword evidence="4 11" id="KW-0812">Transmembrane</keyword>
<keyword evidence="3" id="KW-0813">Transport</keyword>
<dbReference type="InterPro" id="IPR020818">
    <property type="entry name" value="Chaperonin_GroES"/>
</dbReference>
<dbReference type="CDD" id="cd00320">
    <property type="entry name" value="cpn10"/>
    <property type="match status" value="2"/>
</dbReference>
<feature type="transmembrane region" description="Helical" evidence="11">
    <location>
        <begin position="697"/>
        <end position="718"/>
    </location>
</feature>
<dbReference type="GO" id="GO:0016020">
    <property type="term" value="C:membrane"/>
    <property type="evidence" value="ECO:0007669"/>
    <property type="project" value="UniProtKB-SubCell"/>
</dbReference>
<feature type="transmembrane region" description="Helical" evidence="11">
    <location>
        <begin position="310"/>
        <end position="327"/>
    </location>
</feature>
<dbReference type="PROSITE" id="PS00681">
    <property type="entry name" value="CHAPERONINS_CPN10"/>
    <property type="match status" value="1"/>
</dbReference>
<feature type="transmembrane region" description="Helical" evidence="11">
    <location>
        <begin position="815"/>
        <end position="834"/>
    </location>
</feature>
<evidence type="ECO:0000256" key="4">
    <source>
        <dbReference type="ARBA" id="ARBA00022692"/>
    </source>
</evidence>